<protein>
    <submittedName>
        <fullName evidence="1">Uncharacterized protein</fullName>
    </submittedName>
</protein>
<gene>
    <name evidence="1" type="ORF">HXO65_04945</name>
</gene>
<comment type="caution">
    <text evidence="1">The sequence shown here is derived from an EMBL/GenBank/DDBJ whole genome shotgun (WGS) entry which is preliminary data.</text>
</comment>
<evidence type="ECO:0000313" key="1">
    <source>
        <dbReference type="EMBL" id="MBF1673538.1"/>
    </source>
</evidence>
<name>A0A930PZM7_9MICC</name>
<accession>A0A930PZM7</accession>
<dbReference type="EMBL" id="JABZXS010000056">
    <property type="protein sequence ID" value="MBF1673538.1"/>
    <property type="molecule type" value="Genomic_DNA"/>
</dbReference>
<sequence>MYPNHIPHNHLPLEELLNVKVQRGYSNNPQRAGIQWEGHDAKPETDVRILDASYSFILTWTDLFKIGTPRDLGLTDLLSECFDPGKQYSYYMDFADPNSVIITEKGSINALMVNLDGSIVHAPDMRKIINDFHVIDDYEMTYAPFKKAGAVDGRANAAIFVSPDTLSVSHLRAILTEDASVMGLLISQIRDYHTLQLGYDDTSAWLSHSGKRPHTRTNPTGLYINKARSSVLLTIGPNGEGECPAYTGEHARPTRWAESILNYGLERAINGQYGNRYPR</sequence>
<evidence type="ECO:0000313" key="2">
    <source>
        <dbReference type="Proteomes" id="UP000785653"/>
    </source>
</evidence>
<reference evidence="1" key="1">
    <citation type="submission" date="2020-04" db="EMBL/GenBank/DDBJ databases">
        <title>Deep metagenomics examines the oral microbiome during advanced dental caries in children, revealing novel taxa and co-occurrences with host molecules.</title>
        <authorList>
            <person name="Baker J.L."/>
            <person name="Morton J.T."/>
            <person name="Dinis M."/>
            <person name="Alvarez R."/>
            <person name="Tran N.C."/>
            <person name="Knight R."/>
            <person name="Edlund A."/>
        </authorList>
    </citation>
    <scope>NUCLEOTIDE SEQUENCE</scope>
    <source>
        <strain evidence="1">JCVI_47_bin.3</strain>
    </source>
</reference>
<dbReference type="AlphaFoldDB" id="A0A930PZM7"/>
<proteinExistence type="predicted"/>
<dbReference type="Proteomes" id="UP000785653">
    <property type="component" value="Unassembled WGS sequence"/>
</dbReference>
<organism evidence="1 2">
    <name type="scientific">Rothia mucilaginosa</name>
    <dbReference type="NCBI Taxonomy" id="43675"/>
    <lineage>
        <taxon>Bacteria</taxon>
        <taxon>Bacillati</taxon>
        <taxon>Actinomycetota</taxon>
        <taxon>Actinomycetes</taxon>
        <taxon>Micrococcales</taxon>
        <taxon>Micrococcaceae</taxon>
        <taxon>Rothia</taxon>
    </lineage>
</organism>